<dbReference type="CDD" id="cd12934">
    <property type="entry name" value="LEM"/>
    <property type="match status" value="1"/>
</dbReference>
<dbReference type="EMBL" id="JAJJHW010002585">
    <property type="protein sequence ID" value="KAH8370164.1"/>
    <property type="molecule type" value="Genomic_DNA"/>
</dbReference>
<evidence type="ECO:0000313" key="4">
    <source>
        <dbReference type="EMBL" id="KAH8370164.1"/>
    </source>
</evidence>
<dbReference type="Pfam" id="PF03020">
    <property type="entry name" value="LEM"/>
    <property type="match status" value="1"/>
</dbReference>
<dbReference type="AlphaFoldDB" id="A0AAD4JYC3"/>
<feature type="region of interest" description="Disordered" evidence="1">
    <location>
        <begin position="203"/>
        <end position="280"/>
    </location>
</feature>
<keyword evidence="2" id="KW-0472">Membrane</keyword>
<evidence type="ECO:0000256" key="2">
    <source>
        <dbReference type="SAM" id="Phobius"/>
    </source>
</evidence>
<dbReference type="InterPro" id="IPR011015">
    <property type="entry name" value="LEM/LEM-like_dom_sf"/>
</dbReference>
<feature type="region of interest" description="Disordered" evidence="1">
    <location>
        <begin position="45"/>
        <end position="83"/>
    </location>
</feature>
<feature type="compositionally biased region" description="Basic and acidic residues" evidence="1">
    <location>
        <begin position="231"/>
        <end position="246"/>
    </location>
</feature>
<feature type="region of interest" description="Disordered" evidence="1">
    <location>
        <begin position="110"/>
        <end position="173"/>
    </location>
</feature>
<evidence type="ECO:0000259" key="3">
    <source>
        <dbReference type="PROSITE" id="PS50954"/>
    </source>
</evidence>
<keyword evidence="2" id="KW-0812">Transmembrane</keyword>
<dbReference type="InterPro" id="IPR003887">
    <property type="entry name" value="LEM_dom"/>
</dbReference>
<feature type="compositionally biased region" description="Polar residues" evidence="1">
    <location>
        <begin position="247"/>
        <end position="277"/>
    </location>
</feature>
<keyword evidence="5" id="KW-1185">Reference proteome</keyword>
<feature type="compositionally biased region" description="Basic and acidic residues" evidence="1">
    <location>
        <begin position="137"/>
        <end position="157"/>
    </location>
</feature>
<keyword evidence="2" id="KW-1133">Transmembrane helix</keyword>
<dbReference type="Proteomes" id="UP001200034">
    <property type="component" value="Unassembled WGS sequence"/>
</dbReference>
<gene>
    <name evidence="4" type="ORF">KR093_002436</name>
</gene>
<sequence length="448" mass="49019">MADSDNLDSLSNNELRAQMIAQGLPNIPVTDSSRKVLVKRLRASLGGNALPAASPKKTSNRRETLQPAAAAAADKPDGTTASKARRTIASTLNETKEVERRRPAVIKPEAVVAQPARAPPEAAAAPKAAPIQSRRASNTERREVNIERVIKKPDIAAEKPTQPRRRSPEDPLDNSLIILESDEEEDEELAQAVQNAEDLYKHKQKDAAPSKLPTKLPIQEPQRRQQIYESQPRELPKAREVPRPREMTTQPLARSQATNYSQAPSFSQAAGFNQPPSRSLAPVSQARAAVVSSSSSSSSYTRYSSYVSAPSTTYTTSSSSLYSGAAAAGTSGYPRTYANEFSDDTAEDDDDQAAGKAARFESDFARKLASLRAERIGDRSSPYTRRTVAGASGSGFEPVARRSLRPENVSLSAQFRQLCRSIDQRYRVKSIFILVVFVLLFAAYKFYY</sequence>
<evidence type="ECO:0000256" key="1">
    <source>
        <dbReference type="SAM" id="MobiDB-lite"/>
    </source>
</evidence>
<name>A0AAD4JYC3_9MUSC</name>
<comment type="caution">
    <text evidence="4">The sequence shown here is derived from an EMBL/GenBank/DDBJ whole genome shotgun (WGS) entry which is preliminary data.</text>
</comment>
<feature type="compositionally biased region" description="Low complexity" evidence="1">
    <location>
        <begin position="110"/>
        <end position="130"/>
    </location>
</feature>
<feature type="transmembrane region" description="Helical" evidence="2">
    <location>
        <begin position="426"/>
        <end position="447"/>
    </location>
</feature>
<reference evidence="4" key="1">
    <citation type="journal article" date="2021" name="Mol. Ecol. Resour.">
        <title>Phylogenomic analyses of the genus Drosophila reveals genomic signals of climate adaptation.</title>
        <authorList>
            <person name="Li F."/>
            <person name="Rane R.V."/>
            <person name="Luria V."/>
            <person name="Xiong Z."/>
            <person name="Chen J."/>
            <person name="Li Z."/>
            <person name="Catullo R.A."/>
            <person name="Griffin P.C."/>
            <person name="Schiffer M."/>
            <person name="Pearce S."/>
            <person name="Lee S.F."/>
            <person name="McElroy K."/>
            <person name="Stocker A."/>
            <person name="Shirriffs J."/>
            <person name="Cockerell F."/>
            <person name="Coppin C."/>
            <person name="Sgro C.M."/>
            <person name="Karger A."/>
            <person name="Cain J.W."/>
            <person name="Weber J.A."/>
            <person name="Santpere G."/>
            <person name="Kirschner M.W."/>
            <person name="Hoffmann A.A."/>
            <person name="Oakeshott J.G."/>
            <person name="Zhang G."/>
        </authorList>
    </citation>
    <scope>NUCLEOTIDE SEQUENCE</scope>
    <source>
        <strain evidence="4">BGI-SZ-2011g</strain>
    </source>
</reference>
<dbReference type="SUPFAM" id="SSF63451">
    <property type="entry name" value="LEM domain"/>
    <property type="match status" value="1"/>
</dbReference>
<dbReference type="PROSITE" id="PS50954">
    <property type="entry name" value="LEM"/>
    <property type="match status" value="1"/>
</dbReference>
<evidence type="ECO:0000313" key="5">
    <source>
        <dbReference type="Proteomes" id="UP001200034"/>
    </source>
</evidence>
<protein>
    <recommendedName>
        <fullName evidence="3">LEM domain-containing protein</fullName>
    </recommendedName>
</protein>
<organism evidence="4 5">
    <name type="scientific">Drosophila rubida</name>
    <dbReference type="NCBI Taxonomy" id="30044"/>
    <lineage>
        <taxon>Eukaryota</taxon>
        <taxon>Metazoa</taxon>
        <taxon>Ecdysozoa</taxon>
        <taxon>Arthropoda</taxon>
        <taxon>Hexapoda</taxon>
        <taxon>Insecta</taxon>
        <taxon>Pterygota</taxon>
        <taxon>Neoptera</taxon>
        <taxon>Endopterygota</taxon>
        <taxon>Diptera</taxon>
        <taxon>Brachycera</taxon>
        <taxon>Muscomorpha</taxon>
        <taxon>Ephydroidea</taxon>
        <taxon>Drosophilidae</taxon>
        <taxon>Drosophila</taxon>
    </lineage>
</organism>
<accession>A0AAD4JYC3</accession>
<proteinExistence type="predicted"/>
<dbReference type="SMART" id="SM00540">
    <property type="entry name" value="LEM"/>
    <property type="match status" value="1"/>
</dbReference>
<feature type="domain" description="LEM" evidence="3">
    <location>
        <begin position="4"/>
        <end position="48"/>
    </location>
</feature>
<dbReference type="Gene3D" id="1.10.720.40">
    <property type="match status" value="1"/>
</dbReference>